<accession>A0ABS3JGK2</accession>
<gene>
    <name evidence="1" type="ORF">J2I46_11105</name>
</gene>
<reference evidence="1 2" key="1">
    <citation type="submission" date="2021-03" db="EMBL/GenBank/DDBJ databases">
        <title>Fibrella sp. HMF5405 genome sequencing and assembly.</title>
        <authorList>
            <person name="Kang H."/>
            <person name="Kim H."/>
            <person name="Bae S."/>
            <person name="Joh K."/>
        </authorList>
    </citation>
    <scope>NUCLEOTIDE SEQUENCE [LARGE SCALE GENOMIC DNA]</scope>
    <source>
        <strain evidence="1 2">HMF5405</strain>
    </source>
</reference>
<evidence type="ECO:0000313" key="1">
    <source>
        <dbReference type="EMBL" id="MBO0949134.1"/>
    </source>
</evidence>
<protein>
    <submittedName>
        <fullName evidence="1">Type VI secretion system baseplate subunit TssG</fullName>
    </submittedName>
</protein>
<dbReference type="EMBL" id="JAFMYW010000002">
    <property type="protein sequence ID" value="MBO0949134.1"/>
    <property type="molecule type" value="Genomic_DNA"/>
</dbReference>
<evidence type="ECO:0000313" key="2">
    <source>
        <dbReference type="Proteomes" id="UP000664628"/>
    </source>
</evidence>
<dbReference type="Proteomes" id="UP000664628">
    <property type="component" value="Unassembled WGS sequence"/>
</dbReference>
<name>A0ABS3JGK2_9BACT</name>
<sequence>MTLQQYADQLDRLTSDVRLEVILAELTHDGLDPRRELMVHPAGLFSRSYRHDVGRALVGNTDAFGDDAASIDPARRQYLNVEVHRDGLYDYLPEGLFHQPTNLGRDRAEVFEDIDEQARRQRGIRQFFQPLEQEFYLQGLAMELEERKYFVTEENLRQNSQGDVLRQFWGLPPDLLDIRQLTNLLHLLPIAHRLVHNTPLVMQVFELMLGVPVQIRTIPPLVHQIELALGDAPAPNDLSKAELGNFSLGGAYQDTMPAYEIRIGPLNGDQLIDYLANGRCRAIMNLLIGYFMPSEADVIDHLLVNTDERYLTLNEDELAPASVLGVASYI</sequence>
<dbReference type="Pfam" id="PF06996">
    <property type="entry name" value="T6SS_TssG"/>
    <property type="match status" value="1"/>
</dbReference>
<comment type="caution">
    <text evidence="1">The sequence shown here is derived from an EMBL/GenBank/DDBJ whole genome shotgun (WGS) entry which is preliminary data.</text>
</comment>
<dbReference type="RefSeq" id="WP_207329063.1">
    <property type="nucleotide sequence ID" value="NZ_JAFMYW010000002.1"/>
</dbReference>
<dbReference type="InterPro" id="IPR010732">
    <property type="entry name" value="T6SS_TssG-like"/>
</dbReference>
<proteinExistence type="predicted"/>
<keyword evidence="2" id="KW-1185">Reference proteome</keyword>
<organism evidence="1 2">
    <name type="scientific">Fibrella forsythiae</name>
    <dbReference type="NCBI Taxonomy" id="2817061"/>
    <lineage>
        <taxon>Bacteria</taxon>
        <taxon>Pseudomonadati</taxon>
        <taxon>Bacteroidota</taxon>
        <taxon>Cytophagia</taxon>
        <taxon>Cytophagales</taxon>
        <taxon>Spirosomataceae</taxon>
        <taxon>Fibrella</taxon>
    </lineage>
</organism>